<comment type="caution">
    <text evidence="25">The sequence shown here is derived from an EMBL/GenBank/DDBJ whole genome shotgun (WGS) entry which is preliminary data.</text>
</comment>
<dbReference type="PANTHER" id="PTHR48053:SF159">
    <property type="entry name" value="PROTEIN KINASE DOMAIN-CONTAINING PROTEIN"/>
    <property type="match status" value="1"/>
</dbReference>
<dbReference type="SMART" id="SM00369">
    <property type="entry name" value="LRR_TYP"/>
    <property type="match status" value="5"/>
</dbReference>
<keyword evidence="13 22" id="KW-0547">Nucleotide-binding</keyword>
<keyword evidence="5" id="KW-1003">Cell membrane</keyword>
<dbReference type="GO" id="GO:0005524">
    <property type="term" value="F:ATP binding"/>
    <property type="evidence" value="ECO:0007669"/>
    <property type="project" value="UniProtKB-UniRule"/>
</dbReference>
<evidence type="ECO:0000256" key="1">
    <source>
        <dbReference type="ARBA" id="ARBA00004162"/>
    </source>
</evidence>
<dbReference type="FunFam" id="3.80.10.10:FF:000383">
    <property type="entry name" value="Leucine-rich repeat receptor protein kinase EMS1"/>
    <property type="match status" value="2"/>
</dbReference>
<keyword evidence="26" id="KW-1185">Reference proteome</keyword>
<dbReference type="PROSITE" id="PS00107">
    <property type="entry name" value="PROTEIN_KINASE_ATP"/>
    <property type="match status" value="1"/>
</dbReference>
<comment type="catalytic activity">
    <reaction evidence="20">
        <text>L-threonyl-[protein] + ATP = O-phospho-L-threonyl-[protein] + ADP + H(+)</text>
        <dbReference type="Rhea" id="RHEA:46608"/>
        <dbReference type="Rhea" id="RHEA-COMP:11060"/>
        <dbReference type="Rhea" id="RHEA-COMP:11605"/>
        <dbReference type="ChEBI" id="CHEBI:15378"/>
        <dbReference type="ChEBI" id="CHEBI:30013"/>
        <dbReference type="ChEBI" id="CHEBI:30616"/>
        <dbReference type="ChEBI" id="CHEBI:61977"/>
        <dbReference type="ChEBI" id="CHEBI:456216"/>
        <dbReference type="EC" id="2.7.11.1"/>
    </reaction>
</comment>
<dbReference type="SUPFAM" id="SSF56112">
    <property type="entry name" value="Protein kinase-like (PK-like)"/>
    <property type="match status" value="1"/>
</dbReference>
<dbReference type="Gene3D" id="3.80.10.10">
    <property type="entry name" value="Ribonuclease Inhibitor"/>
    <property type="match status" value="3"/>
</dbReference>
<evidence type="ECO:0000256" key="19">
    <source>
        <dbReference type="ARBA" id="ARBA00023180"/>
    </source>
</evidence>
<dbReference type="Pfam" id="PF00560">
    <property type="entry name" value="LRR_1"/>
    <property type="match status" value="5"/>
</dbReference>
<evidence type="ECO:0000256" key="11">
    <source>
        <dbReference type="ARBA" id="ARBA00022729"/>
    </source>
</evidence>
<reference evidence="25 26" key="1">
    <citation type="submission" date="2024-04" db="EMBL/GenBank/DDBJ databases">
        <title>The reference genome of an endangered Asteraceae, Deinandra increscens subsp. villosa, native to the Central Coast of California.</title>
        <authorList>
            <person name="Guilliams M."/>
            <person name="Hasenstab-Lehman K."/>
            <person name="Meyer R."/>
            <person name="Mcevoy S."/>
        </authorList>
    </citation>
    <scope>NUCLEOTIDE SEQUENCE [LARGE SCALE GENOMIC DNA]</scope>
    <source>
        <tissue evidence="25">Leaf</tissue>
    </source>
</reference>
<organism evidence="25 26">
    <name type="scientific">Deinandra increscens subsp. villosa</name>
    <dbReference type="NCBI Taxonomy" id="3103831"/>
    <lineage>
        <taxon>Eukaryota</taxon>
        <taxon>Viridiplantae</taxon>
        <taxon>Streptophyta</taxon>
        <taxon>Embryophyta</taxon>
        <taxon>Tracheophyta</taxon>
        <taxon>Spermatophyta</taxon>
        <taxon>Magnoliopsida</taxon>
        <taxon>eudicotyledons</taxon>
        <taxon>Gunneridae</taxon>
        <taxon>Pentapetalae</taxon>
        <taxon>asterids</taxon>
        <taxon>campanulids</taxon>
        <taxon>Asterales</taxon>
        <taxon>Asteraceae</taxon>
        <taxon>Asteroideae</taxon>
        <taxon>Heliantheae alliance</taxon>
        <taxon>Madieae</taxon>
        <taxon>Madiinae</taxon>
        <taxon>Deinandra</taxon>
    </lineage>
</organism>
<keyword evidence="10 23" id="KW-0812">Transmembrane</keyword>
<keyword evidence="15 22" id="KW-0067">ATP-binding</keyword>
<dbReference type="InterPro" id="IPR001611">
    <property type="entry name" value="Leu-rich_rpt"/>
</dbReference>
<dbReference type="InterPro" id="IPR032675">
    <property type="entry name" value="LRR_dom_sf"/>
</dbReference>
<dbReference type="Pfam" id="PF08263">
    <property type="entry name" value="LRRNT_2"/>
    <property type="match status" value="1"/>
</dbReference>
<evidence type="ECO:0000256" key="13">
    <source>
        <dbReference type="ARBA" id="ARBA00022741"/>
    </source>
</evidence>
<keyword evidence="9" id="KW-0808">Transferase</keyword>
<dbReference type="FunFam" id="1.10.510.10:FF:000417">
    <property type="entry name" value="Leucine-rich repeat receptor-like protein kinase"/>
    <property type="match status" value="1"/>
</dbReference>
<evidence type="ECO:0000256" key="10">
    <source>
        <dbReference type="ARBA" id="ARBA00022692"/>
    </source>
</evidence>
<sequence length="990" mass="108859">MKLMNSSTYHNSPSITMAYIFSLHLLSLISFTLTVTSFSTRDAAVLLRVKTTQLTDPDDLLNNWLDSTTPCSNWTGITCDNRTGDVISIDFTDFGTLSGPFPADFCRVSTLRHLSIANNYFNGTISPSSFSLCSHIAFLNISNNLFDGELPEFEPPFGNLTVLDVSYNSFAGEIPASIGEALSLQFIDLTSNFIDGALPESLTNLTELTTFLAPVNPLTGPLPEKIGRLRKLQIFRISSTNLAGEIPNSIGDLVSIKSIDLSNNSLTGGIPVSIGRLKGIQHIWLYQNSLSGEIPDVFANLTSLLDFDASQNNLTGKLPVSLAGLHVQTLAVNDNQLEGEIPTVLSSNPMLTTLKLFNNTFSGNLPENLGKNSDLEEFDVSGNQFQGLLPPNLCYRKTLEKFICFNNRFTGEIPASCGDCKSIYYVRVSNNEFTGEIPASFWSSSALQFIEMSNNKFHGSIPASVSNSTGLTKLAISSNNFSGDLPPEICRLPEMVELDLSNNQFSGVLPTCLTDLNKLEKLNLQSNGFTGEIPNGVGSWDELSSLNLSSNRLTGEIPDQIGDLPVLNYLDLAGNELSGKIPASLSKLKLNILNLSNNNLEGKVPAGLDNKLYISSLMGNPKLCSSDLKPIRSCHKAKPISYYLVGFLSILAFFLIVSLLWLVIKTKLFRRRKSLWKITSFQRLGFKEQDVLGSLMESNVIGMGGSGKVYRVTLKNGQTVAVKKLYGVQRGPETEAEFGSEMETLGRIRHKNIVKLLFGSVGEDFRALAYEYMENGSLGDLLHKDPKGGFLLDWNKRFEIALGAAQGLAYLHHDCVPSIVHRDVKSNNILLDHEFRPRVADFGLAKTLQTEVKESDGDMSRVAGSYGYIAPEYGYTMKVTEKSDVYSFGVVLMELVTGKRPNDPALDEYKDIVKWVTAAALSYPETPGDGGWTDLNQLIDPKMNPSNHDYEEIEKVLNVSLQCTSAFPINRPSMRRVVELLKDHSRISSK</sequence>
<evidence type="ECO:0000256" key="8">
    <source>
        <dbReference type="ARBA" id="ARBA00022614"/>
    </source>
</evidence>
<dbReference type="Gene3D" id="1.10.510.10">
    <property type="entry name" value="Transferase(Phosphotransferase) domain 1"/>
    <property type="match status" value="1"/>
</dbReference>
<keyword evidence="12" id="KW-0677">Repeat</keyword>
<dbReference type="InterPro" id="IPR000719">
    <property type="entry name" value="Prot_kinase_dom"/>
</dbReference>
<evidence type="ECO:0000256" key="21">
    <source>
        <dbReference type="ARBA" id="ARBA00048679"/>
    </source>
</evidence>
<dbReference type="SUPFAM" id="SSF52058">
    <property type="entry name" value="L domain-like"/>
    <property type="match status" value="2"/>
</dbReference>
<evidence type="ECO:0000256" key="6">
    <source>
        <dbReference type="ARBA" id="ARBA00022527"/>
    </source>
</evidence>
<dbReference type="PROSITE" id="PS50011">
    <property type="entry name" value="PROTEIN_KINASE_DOM"/>
    <property type="match status" value="1"/>
</dbReference>
<accession>A0AAP0CB32</accession>
<feature type="transmembrane region" description="Helical" evidence="23">
    <location>
        <begin position="640"/>
        <end position="664"/>
    </location>
</feature>
<keyword evidence="18" id="KW-0675">Receptor</keyword>
<gene>
    <name evidence="25" type="ORF">SSX86_029924</name>
</gene>
<dbReference type="GO" id="GO:0051707">
    <property type="term" value="P:response to other organism"/>
    <property type="evidence" value="ECO:0007669"/>
    <property type="project" value="UniProtKB-ARBA"/>
</dbReference>
<evidence type="ECO:0000259" key="24">
    <source>
        <dbReference type="PROSITE" id="PS50011"/>
    </source>
</evidence>
<comment type="catalytic activity">
    <reaction evidence="21">
        <text>L-seryl-[protein] + ATP = O-phospho-L-seryl-[protein] + ADP + H(+)</text>
        <dbReference type="Rhea" id="RHEA:17989"/>
        <dbReference type="Rhea" id="RHEA-COMP:9863"/>
        <dbReference type="Rhea" id="RHEA-COMP:11604"/>
        <dbReference type="ChEBI" id="CHEBI:15378"/>
        <dbReference type="ChEBI" id="CHEBI:29999"/>
        <dbReference type="ChEBI" id="CHEBI:30616"/>
        <dbReference type="ChEBI" id="CHEBI:83421"/>
        <dbReference type="ChEBI" id="CHEBI:456216"/>
        <dbReference type="EC" id="2.7.11.1"/>
    </reaction>
</comment>
<evidence type="ECO:0000256" key="2">
    <source>
        <dbReference type="ARBA" id="ARBA00004479"/>
    </source>
</evidence>
<keyword evidence="14" id="KW-0418">Kinase</keyword>
<dbReference type="InterPro" id="IPR051716">
    <property type="entry name" value="Plant_RL_S/T_kinase"/>
</dbReference>
<evidence type="ECO:0000256" key="18">
    <source>
        <dbReference type="ARBA" id="ARBA00023170"/>
    </source>
</evidence>
<evidence type="ECO:0000256" key="16">
    <source>
        <dbReference type="ARBA" id="ARBA00022989"/>
    </source>
</evidence>
<feature type="binding site" evidence="22">
    <location>
        <position position="724"/>
    </location>
    <ligand>
        <name>ATP</name>
        <dbReference type="ChEBI" id="CHEBI:30616"/>
    </ligand>
</feature>
<keyword evidence="11" id="KW-0732">Signal</keyword>
<comment type="subcellular location">
    <subcellularLocation>
        <location evidence="1">Cell membrane</location>
        <topology evidence="1">Single-pass membrane protein</topology>
    </subcellularLocation>
    <subcellularLocation>
        <location evidence="2">Membrane</location>
        <topology evidence="2">Single-pass type I membrane protein</topology>
    </subcellularLocation>
</comment>
<evidence type="ECO:0000256" key="22">
    <source>
        <dbReference type="PROSITE-ProRule" id="PRU10141"/>
    </source>
</evidence>
<evidence type="ECO:0000256" key="20">
    <source>
        <dbReference type="ARBA" id="ARBA00047899"/>
    </source>
</evidence>
<dbReference type="PROSITE" id="PS00108">
    <property type="entry name" value="PROTEIN_KINASE_ST"/>
    <property type="match status" value="1"/>
</dbReference>
<dbReference type="GO" id="GO:0005886">
    <property type="term" value="C:plasma membrane"/>
    <property type="evidence" value="ECO:0007669"/>
    <property type="project" value="UniProtKB-SubCell"/>
</dbReference>
<evidence type="ECO:0000256" key="9">
    <source>
        <dbReference type="ARBA" id="ARBA00022679"/>
    </source>
</evidence>
<evidence type="ECO:0000256" key="7">
    <source>
        <dbReference type="ARBA" id="ARBA00022553"/>
    </source>
</evidence>
<dbReference type="EC" id="2.7.11.1" evidence="4"/>
<dbReference type="InterPro" id="IPR008271">
    <property type="entry name" value="Ser/Thr_kinase_AS"/>
</dbReference>
<dbReference type="Pfam" id="PF00069">
    <property type="entry name" value="Pkinase"/>
    <property type="match status" value="1"/>
</dbReference>
<dbReference type="InterPro" id="IPR013210">
    <property type="entry name" value="LRR_N_plant-typ"/>
</dbReference>
<keyword evidence="7" id="KW-0597">Phosphoprotein</keyword>
<dbReference type="GO" id="GO:0006952">
    <property type="term" value="P:defense response"/>
    <property type="evidence" value="ECO:0007669"/>
    <property type="project" value="UniProtKB-ARBA"/>
</dbReference>
<evidence type="ECO:0000256" key="4">
    <source>
        <dbReference type="ARBA" id="ARBA00012513"/>
    </source>
</evidence>
<name>A0AAP0CB32_9ASTR</name>
<evidence type="ECO:0000256" key="5">
    <source>
        <dbReference type="ARBA" id="ARBA00022475"/>
    </source>
</evidence>
<feature type="domain" description="Protein kinase" evidence="24">
    <location>
        <begin position="695"/>
        <end position="987"/>
    </location>
</feature>
<evidence type="ECO:0000256" key="17">
    <source>
        <dbReference type="ARBA" id="ARBA00023136"/>
    </source>
</evidence>
<keyword evidence="17 23" id="KW-0472">Membrane</keyword>
<keyword evidence="6" id="KW-0723">Serine/threonine-protein kinase</keyword>
<evidence type="ECO:0000256" key="3">
    <source>
        <dbReference type="ARBA" id="ARBA00008684"/>
    </source>
</evidence>
<evidence type="ECO:0000256" key="14">
    <source>
        <dbReference type="ARBA" id="ARBA00022777"/>
    </source>
</evidence>
<dbReference type="Pfam" id="PF13855">
    <property type="entry name" value="LRR_8"/>
    <property type="match status" value="2"/>
</dbReference>
<evidence type="ECO:0000256" key="12">
    <source>
        <dbReference type="ARBA" id="ARBA00022737"/>
    </source>
</evidence>
<keyword evidence="8" id="KW-0433">Leucine-rich repeat</keyword>
<dbReference type="FunFam" id="3.80.10.10:FF:000288">
    <property type="entry name" value="LRR receptor-like serine/threonine-protein kinase EFR"/>
    <property type="match status" value="1"/>
</dbReference>
<dbReference type="Gene3D" id="3.30.200.20">
    <property type="entry name" value="Phosphorylase Kinase, domain 1"/>
    <property type="match status" value="1"/>
</dbReference>
<dbReference type="InterPro" id="IPR017441">
    <property type="entry name" value="Protein_kinase_ATP_BS"/>
</dbReference>
<dbReference type="EMBL" id="JBCNJP010000027">
    <property type="protein sequence ID" value="KAK9053291.1"/>
    <property type="molecule type" value="Genomic_DNA"/>
</dbReference>
<keyword evidence="19" id="KW-0325">Glycoprotein</keyword>
<protein>
    <recommendedName>
        <fullName evidence="4">non-specific serine/threonine protein kinase</fullName>
        <ecNumber evidence="4">2.7.11.1</ecNumber>
    </recommendedName>
</protein>
<dbReference type="SMART" id="SM00220">
    <property type="entry name" value="S_TKc"/>
    <property type="match status" value="1"/>
</dbReference>
<evidence type="ECO:0000256" key="15">
    <source>
        <dbReference type="ARBA" id="ARBA00022840"/>
    </source>
</evidence>
<dbReference type="Proteomes" id="UP001408789">
    <property type="component" value="Unassembled WGS sequence"/>
</dbReference>
<evidence type="ECO:0000313" key="26">
    <source>
        <dbReference type="Proteomes" id="UP001408789"/>
    </source>
</evidence>
<dbReference type="PANTHER" id="PTHR48053">
    <property type="entry name" value="LEUCINE RICH REPEAT FAMILY PROTEIN, EXPRESSED"/>
    <property type="match status" value="1"/>
</dbReference>
<comment type="similarity">
    <text evidence="3">Belongs to the protein kinase superfamily. Ser/Thr protein kinase family.</text>
</comment>
<dbReference type="InterPro" id="IPR003591">
    <property type="entry name" value="Leu-rich_rpt_typical-subtyp"/>
</dbReference>
<keyword evidence="16 23" id="KW-1133">Transmembrane helix</keyword>
<evidence type="ECO:0000313" key="25">
    <source>
        <dbReference type="EMBL" id="KAK9053291.1"/>
    </source>
</evidence>
<dbReference type="AlphaFoldDB" id="A0AAP0CB32"/>
<dbReference type="InterPro" id="IPR011009">
    <property type="entry name" value="Kinase-like_dom_sf"/>
</dbReference>
<evidence type="ECO:0000256" key="23">
    <source>
        <dbReference type="SAM" id="Phobius"/>
    </source>
</evidence>
<proteinExistence type="inferred from homology"/>
<dbReference type="GO" id="GO:0004674">
    <property type="term" value="F:protein serine/threonine kinase activity"/>
    <property type="evidence" value="ECO:0007669"/>
    <property type="project" value="UniProtKB-KW"/>
</dbReference>